<dbReference type="InterPro" id="IPR008256">
    <property type="entry name" value="Peptidase_S1B"/>
</dbReference>
<keyword evidence="4 6" id="KW-0378">Hydrolase</keyword>
<gene>
    <name evidence="8" type="ORF">Daura_17120</name>
</gene>
<evidence type="ECO:0000259" key="7">
    <source>
        <dbReference type="Pfam" id="PF19955"/>
    </source>
</evidence>
<evidence type="ECO:0000256" key="6">
    <source>
        <dbReference type="RuleBase" id="RU004296"/>
    </source>
</evidence>
<evidence type="ECO:0000313" key="8">
    <source>
        <dbReference type="EMBL" id="UWZ57731.1"/>
    </source>
</evidence>
<dbReference type="InterPro" id="IPR009003">
    <property type="entry name" value="Peptidase_S1_PA"/>
</dbReference>
<organism evidence="8 9">
    <name type="scientific">Dactylosporangium aurantiacum</name>
    <dbReference type="NCBI Taxonomy" id="35754"/>
    <lineage>
        <taxon>Bacteria</taxon>
        <taxon>Bacillati</taxon>
        <taxon>Actinomycetota</taxon>
        <taxon>Actinomycetes</taxon>
        <taxon>Micromonosporales</taxon>
        <taxon>Micromonosporaceae</taxon>
        <taxon>Dactylosporangium</taxon>
    </lineage>
</organism>
<dbReference type="PANTHER" id="PTHR14389:SF3">
    <property type="entry name" value="PROTEIN FAM111A-LIKE"/>
    <property type="match status" value="1"/>
</dbReference>
<dbReference type="EC" id="3.4.21.-" evidence="6"/>
<sequence length="349" mass="36748">MTDVLAAWPYPWTEPAARQLHRTLTQLFPSPKAAADVAARAGIEVWALDLQQPPVHIWKDVLDTAAKLGLSRALAETVRDLVPATSPARPLVDDLLAARPPRAEAEPVGRDGAPRFLAASDTVSVEEALLYHDSLLLPIGRVPALIGTLRRLLAVAPSVCKLEVALPGGGGTLGTGLRVGPRRILTCWHVLHPGGTPASAVVAEFGYDDDGAGGAVPSTAVRCDPATVTGDPADDWALIGTAEDPGDTWPVVPLDPGAVPRLHGPAYIIQHPGGVRKRLGFVRNHISYVDDRVVQYLTDTQTGSSGAPVLDADGTVIAIHHAGGRPQEVAGRPPTNKNEGIRISRVRLG</sequence>
<evidence type="ECO:0000256" key="4">
    <source>
        <dbReference type="ARBA" id="ARBA00022801"/>
    </source>
</evidence>
<dbReference type="Proteomes" id="UP001058003">
    <property type="component" value="Chromosome"/>
</dbReference>
<dbReference type="SUPFAM" id="SSF50494">
    <property type="entry name" value="Trypsin-like serine proteases"/>
    <property type="match status" value="1"/>
</dbReference>
<evidence type="ECO:0000256" key="1">
    <source>
        <dbReference type="ARBA" id="ARBA00008764"/>
    </source>
</evidence>
<dbReference type="InterPro" id="IPR043504">
    <property type="entry name" value="Peptidase_S1_PA_chymotrypsin"/>
</dbReference>
<accession>A0A9Q9MM58</accession>
<keyword evidence="2 6" id="KW-0645">Protease</keyword>
<keyword evidence="3" id="KW-0732">Signal</keyword>
<dbReference type="OrthoDB" id="1855925at2"/>
<keyword evidence="5 6" id="KW-0720">Serine protease</keyword>
<dbReference type="PANTHER" id="PTHR14389">
    <property type="entry name" value="SI:CH1073-475A24.1"/>
    <property type="match status" value="1"/>
</dbReference>
<protein>
    <recommendedName>
        <fullName evidence="6">Serine protease</fullName>
        <ecNumber evidence="6">3.4.21.-</ecNumber>
    </recommendedName>
</protein>
<feature type="domain" description="Effector-associated" evidence="7">
    <location>
        <begin position="11"/>
        <end position="94"/>
    </location>
</feature>
<dbReference type="GO" id="GO:0008236">
    <property type="term" value="F:serine-type peptidase activity"/>
    <property type="evidence" value="ECO:0007669"/>
    <property type="project" value="UniProtKB-KW"/>
</dbReference>
<evidence type="ECO:0000256" key="5">
    <source>
        <dbReference type="ARBA" id="ARBA00022825"/>
    </source>
</evidence>
<reference evidence="8" key="1">
    <citation type="submission" date="2021-04" db="EMBL/GenBank/DDBJ databases">
        <title>Dactylosporangium aurantiacum NRRL B-8018 full assembly.</title>
        <authorList>
            <person name="Hartkoorn R.C."/>
            <person name="Beaudoing E."/>
            <person name="Hot D."/>
        </authorList>
    </citation>
    <scope>NUCLEOTIDE SEQUENCE</scope>
    <source>
        <strain evidence="8">NRRL B-8018</strain>
    </source>
</reference>
<dbReference type="Pfam" id="PF19955">
    <property type="entry name" value="EAD1"/>
    <property type="match status" value="1"/>
</dbReference>
<proteinExistence type="inferred from homology"/>
<dbReference type="AlphaFoldDB" id="A0A9Q9MM58"/>
<dbReference type="GO" id="GO:0006508">
    <property type="term" value="P:proteolysis"/>
    <property type="evidence" value="ECO:0007669"/>
    <property type="project" value="UniProtKB-KW"/>
</dbReference>
<dbReference type="RefSeq" id="WP_033360896.1">
    <property type="nucleotide sequence ID" value="NZ_CP073767.1"/>
</dbReference>
<evidence type="ECO:0000256" key="2">
    <source>
        <dbReference type="ARBA" id="ARBA00022670"/>
    </source>
</evidence>
<dbReference type="KEGG" id="daur:Daura_17120"/>
<dbReference type="PRINTS" id="PR00839">
    <property type="entry name" value="V8PROTEASE"/>
</dbReference>
<name>A0A9Q9MM58_9ACTN</name>
<evidence type="ECO:0000313" key="9">
    <source>
        <dbReference type="Proteomes" id="UP001058003"/>
    </source>
</evidence>
<dbReference type="EMBL" id="CP073767">
    <property type="protein sequence ID" value="UWZ57731.1"/>
    <property type="molecule type" value="Genomic_DNA"/>
</dbReference>
<dbReference type="InterPro" id="IPR045430">
    <property type="entry name" value="EAD1"/>
</dbReference>
<dbReference type="Gene3D" id="2.40.10.10">
    <property type="entry name" value="Trypsin-like serine proteases"/>
    <property type="match status" value="2"/>
</dbReference>
<comment type="similarity">
    <text evidence="1 6">Belongs to the peptidase S1B family.</text>
</comment>
<keyword evidence="9" id="KW-1185">Reference proteome</keyword>
<dbReference type="Pfam" id="PF13365">
    <property type="entry name" value="Trypsin_2"/>
    <property type="match status" value="1"/>
</dbReference>
<evidence type="ECO:0000256" key="3">
    <source>
        <dbReference type="ARBA" id="ARBA00022729"/>
    </source>
</evidence>